<keyword evidence="5" id="KW-0560">Oxidoreductase</keyword>
<evidence type="ECO:0000256" key="2">
    <source>
        <dbReference type="ARBA" id="ARBA00006484"/>
    </source>
</evidence>
<dbReference type="Gene3D" id="3.40.50.720">
    <property type="entry name" value="NAD(P)-binding Rossmann-like Domain"/>
    <property type="match status" value="1"/>
</dbReference>
<keyword evidence="7" id="KW-1185">Reference proteome</keyword>
<evidence type="ECO:0000313" key="7">
    <source>
        <dbReference type="Proteomes" id="UP001230807"/>
    </source>
</evidence>
<comment type="similarity">
    <text evidence="2">Belongs to the short-chain dehydrogenases/reductases (SDR) family.</text>
</comment>
<evidence type="ECO:0000256" key="3">
    <source>
        <dbReference type="ARBA" id="ARBA00022490"/>
    </source>
</evidence>
<reference evidence="6 7" key="1">
    <citation type="submission" date="2023-06" db="EMBL/GenBank/DDBJ databases">
        <title>Influencing factors and mechanism of Cr(VI) reduction by facultative anaerobic Exiguobacterium sp. PY14.</title>
        <authorList>
            <person name="Zou L."/>
        </authorList>
    </citation>
    <scope>NUCLEOTIDE SEQUENCE [LARGE SCALE GENOMIC DNA]</scope>
    <source>
        <strain evidence="6 7">PY14</strain>
    </source>
</reference>
<keyword evidence="3" id="KW-0963">Cytoplasm</keyword>
<dbReference type="SUPFAM" id="SSF51735">
    <property type="entry name" value="NAD(P)-binding Rossmann-fold domains"/>
    <property type="match status" value="1"/>
</dbReference>
<dbReference type="InterPro" id="IPR051721">
    <property type="entry name" value="Biopterin_syn/organic_redct"/>
</dbReference>
<gene>
    <name evidence="6" type="ORF">QR695_12125</name>
</gene>
<dbReference type="PRINTS" id="PR00081">
    <property type="entry name" value="GDHRDH"/>
</dbReference>
<dbReference type="InterPro" id="IPR036291">
    <property type="entry name" value="NAD(P)-bd_dom_sf"/>
</dbReference>
<dbReference type="RefSeq" id="WP_214711251.1">
    <property type="nucleotide sequence ID" value="NZ_CP183077.1"/>
</dbReference>
<proteinExistence type="inferred from homology"/>
<evidence type="ECO:0000256" key="1">
    <source>
        <dbReference type="ARBA" id="ARBA00004496"/>
    </source>
</evidence>
<comment type="subcellular location">
    <subcellularLocation>
        <location evidence="1">Cytoplasm</location>
    </subcellularLocation>
</comment>
<protein>
    <submittedName>
        <fullName evidence="6">SDR family NAD(P)-dependent oxidoreductase</fullName>
    </submittedName>
</protein>
<comment type="caution">
    <text evidence="6">The sequence shown here is derived from an EMBL/GenBank/DDBJ whole genome shotgun (WGS) entry which is preliminary data.</text>
</comment>
<evidence type="ECO:0000313" key="6">
    <source>
        <dbReference type="EMBL" id="MDL5377746.1"/>
    </source>
</evidence>
<accession>A0ABT7MRC5</accession>
<dbReference type="PANTHER" id="PTHR44085:SF2">
    <property type="entry name" value="SEPIAPTERIN REDUCTASE"/>
    <property type="match status" value="1"/>
</dbReference>
<evidence type="ECO:0000256" key="5">
    <source>
        <dbReference type="ARBA" id="ARBA00023002"/>
    </source>
</evidence>
<evidence type="ECO:0000256" key="4">
    <source>
        <dbReference type="ARBA" id="ARBA00022857"/>
    </source>
</evidence>
<dbReference type="Pfam" id="PF00106">
    <property type="entry name" value="adh_short"/>
    <property type="match status" value="1"/>
</dbReference>
<sequence>MKLAIVTGASRGLGRAIAEELLKRDYEVVNFSRTQATDASFRHVKVDLADPTSTLAAIGQMKPLIETATSLLVVQNAALIEPIHRAGQLDAAQLIAHVQANLLAPMLLTNAVLAYDLPVSLIHVTSGAAKRPISGWSAYCATKAGLDHFTETVALELTDTDDKVALFNPGVMDTAMQESIRASSEDAFRDVEQFRSYVTEGRLRTPETVARILAKHLLDEPFENGKTYSVYDLD</sequence>
<dbReference type="InterPro" id="IPR002347">
    <property type="entry name" value="SDR_fam"/>
</dbReference>
<dbReference type="EMBL" id="JASWER010000010">
    <property type="protein sequence ID" value="MDL5377746.1"/>
    <property type="molecule type" value="Genomic_DNA"/>
</dbReference>
<dbReference type="PROSITE" id="PS00061">
    <property type="entry name" value="ADH_SHORT"/>
    <property type="match status" value="1"/>
</dbReference>
<dbReference type="Proteomes" id="UP001230807">
    <property type="component" value="Unassembled WGS sequence"/>
</dbReference>
<name>A0ABT7MRC5_9BACL</name>
<dbReference type="InterPro" id="IPR020904">
    <property type="entry name" value="Sc_DH/Rdtase_CS"/>
</dbReference>
<organism evidence="6 7">
    <name type="scientific">Exiguobacterium mexicanum</name>
    <dbReference type="NCBI Taxonomy" id="340146"/>
    <lineage>
        <taxon>Bacteria</taxon>
        <taxon>Bacillati</taxon>
        <taxon>Bacillota</taxon>
        <taxon>Bacilli</taxon>
        <taxon>Bacillales</taxon>
        <taxon>Bacillales Family XII. Incertae Sedis</taxon>
        <taxon>Exiguobacterium</taxon>
    </lineage>
</organism>
<keyword evidence="4" id="KW-0521">NADP</keyword>
<dbReference type="PANTHER" id="PTHR44085">
    <property type="entry name" value="SEPIAPTERIN REDUCTASE"/>
    <property type="match status" value="1"/>
</dbReference>